<organism evidence="7 8">
    <name type="scientific">Propionispora vibrioides</name>
    <dbReference type="NCBI Taxonomy" id="112903"/>
    <lineage>
        <taxon>Bacteria</taxon>
        <taxon>Bacillati</taxon>
        <taxon>Bacillota</taxon>
        <taxon>Negativicutes</taxon>
        <taxon>Selenomonadales</taxon>
        <taxon>Sporomusaceae</taxon>
        <taxon>Propionispora</taxon>
    </lineage>
</organism>
<feature type="transmembrane region" description="Helical" evidence="6">
    <location>
        <begin position="93"/>
        <end position="115"/>
    </location>
</feature>
<feature type="transmembrane region" description="Helical" evidence="6">
    <location>
        <begin position="360"/>
        <end position="380"/>
    </location>
</feature>
<dbReference type="PANTHER" id="PTHR43823:SF3">
    <property type="entry name" value="MULTIDRUG EXPORT PROTEIN MEPA"/>
    <property type="match status" value="1"/>
</dbReference>
<feature type="transmembrane region" description="Helical" evidence="6">
    <location>
        <begin position="20"/>
        <end position="44"/>
    </location>
</feature>
<dbReference type="CDD" id="cd13143">
    <property type="entry name" value="MATE_MepA_like"/>
    <property type="match status" value="1"/>
</dbReference>
<evidence type="ECO:0000256" key="2">
    <source>
        <dbReference type="ARBA" id="ARBA00022475"/>
    </source>
</evidence>
<feature type="transmembrane region" description="Helical" evidence="6">
    <location>
        <begin position="135"/>
        <end position="156"/>
    </location>
</feature>
<feature type="transmembrane region" description="Helical" evidence="6">
    <location>
        <begin position="50"/>
        <end position="72"/>
    </location>
</feature>
<feature type="transmembrane region" description="Helical" evidence="6">
    <location>
        <begin position="415"/>
        <end position="435"/>
    </location>
</feature>
<reference evidence="7 8" key="1">
    <citation type="submission" date="2016-10" db="EMBL/GenBank/DDBJ databases">
        <authorList>
            <person name="de Groot N.N."/>
        </authorList>
    </citation>
    <scope>NUCLEOTIDE SEQUENCE [LARGE SCALE GENOMIC DNA]</scope>
    <source>
        <strain evidence="7 8">DSM 13305</strain>
    </source>
</reference>
<dbReference type="STRING" id="112903.SAMN04490178_11539"/>
<evidence type="ECO:0000256" key="3">
    <source>
        <dbReference type="ARBA" id="ARBA00022692"/>
    </source>
</evidence>
<evidence type="ECO:0000256" key="5">
    <source>
        <dbReference type="ARBA" id="ARBA00023136"/>
    </source>
</evidence>
<dbReference type="AlphaFoldDB" id="A0A1H8WC36"/>
<dbReference type="InterPro" id="IPR002528">
    <property type="entry name" value="MATE_fam"/>
</dbReference>
<dbReference type="EMBL" id="FODY01000015">
    <property type="protein sequence ID" value="SEP25200.1"/>
    <property type="molecule type" value="Genomic_DNA"/>
</dbReference>
<dbReference type="InterPro" id="IPR045070">
    <property type="entry name" value="MATE_MepA-like"/>
</dbReference>
<evidence type="ECO:0000256" key="4">
    <source>
        <dbReference type="ARBA" id="ARBA00022989"/>
    </source>
</evidence>
<evidence type="ECO:0000313" key="8">
    <source>
        <dbReference type="Proteomes" id="UP000198847"/>
    </source>
</evidence>
<keyword evidence="5 6" id="KW-0472">Membrane</keyword>
<dbReference type="Proteomes" id="UP000198847">
    <property type="component" value="Unassembled WGS sequence"/>
</dbReference>
<feature type="transmembrane region" description="Helical" evidence="6">
    <location>
        <begin position="195"/>
        <end position="216"/>
    </location>
</feature>
<dbReference type="RefSeq" id="WP_091747953.1">
    <property type="nucleotide sequence ID" value="NZ_FODY01000015.1"/>
</dbReference>
<dbReference type="GO" id="GO:0042910">
    <property type="term" value="F:xenobiotic transmembrane transporter activity"/>
    <property type="evidence" value="ECO:0007669"/>
    <property type="project" value="InterPro"/>
</dbReference>
<evidence type="ECO:0000313" key="7">
    <source>
        <dbReference type="EMBL" id="SEP25200.1"/>
    </source>
</evidence>
<dbReference type="PANTHER" id="PTHR43823">
    <property type="entry name" value="SPORULATION PROTEIN YKVU"/>
    <property type="match status" value="1"/>
</dbReference>
<dbReference type="InterPro" id="IPR051327">
    <property type="entry name" value="MATE_MepA_subfamily"/>
</dbReference>
<feature type="transmembrane region" description="Helical" evidence="6">
    <location>
        <begin position="168"/>
        <end position="189"/>
    </location>
</feature>
<dbReference type="OrthoDB" id="9811110at2"/>
<dbReference type="Pfam" id="PF01554">
    <property type="entry name" value="MatE"/>
    <property type="match status" value="2"/>
</dbReference>
<evidence type="ECO:0000256" key="1">
    <source>
        <dbReference type="ARBA" id="ARBA00004651"/>
    </source>
</evidence>
<keyword evidence="8" id="KW-1185">Reference proteome</keyword>
<feature type="transmembrane region" description="Helical" evidence="6">
    <location>
        <begin position="315"/>
        <end position="340"/>
    </location>
</feature>
<evidence type="ECO:0000256" key="6">
    <source>
        <dbReference type="SAM" id="Phobius"/>
    </source>
</evidence>
<sequence>MQQNRLEQEKITTLFLKYTIPSVAGMVFLGINTIIDGFFVGHYIGVEGLAAVTLAMPFLSISIAVGVVIGIGAQSLIGRQLGEGNSRAVADTFKTAVCLMLGVMGLLAAGAVGFTKPIAALLGASESLLMPAATYIHYTGWFLPCLGVMFVLDYVLKVMGKPLYSMQVLTTAVLSHMTCNYLFIVQAGWGIRGAALAMGVGYSVALLLALLPFVLGKTAVNFRQGRVSKALAYQILATGSPEGLTEIGTGVTTFLFNLTLLRYVGEMGIAAFTAISYLSFMANNILLGLADGVGAIFSYNYGRGSMERVKQALKLAALAAFLIGVGMFAVISTFAGDIIVLFLDAKHEQVFSFAVYGAELYAFAFLVNGLNIVASGYFTAICQPRNAIVIAVSKGMAGIGVCLLLLPLIWGTAGIWLTVPVAELGTLFLSALFIYNHGKEHLQRDLR</sequence>
<proteinExistence type="predicted"/>
<name>A0A1H8WC36_9FIRM</name>
<accession>A0A1H8WC36</accession>
<feature type="transmembrane region" description="Helical" evidence="6">
    <location>
        <begin position="260"/>
        <end position="279"/>
    </location>
</feature>
<protein>
    <submittedName>
        <fullName evidence="7">Na+-driven multidrug efflux pump</fullName>
    </submittedName>
</protein>
<gene>
    <name evidence="7" type="ORF">SAMN04490178_11539</name>
</gene>
<feature type="transmembrane region" description="Helical" evidence="6">
    <location>
        <begin position="387"/>
        <end position="409"/>
    </location>
</feature>
<keyword evidence="3 6" id="KW-0812">Transmembrane</keyword>
<dbReference type="GO" id="GO:0015297">
    <property type="term" value="F:antiporter activity"/>
    <property type="evidence" value="ECO:0007669"/>
    <property type="project" value="InterPro"/>
</dbReference>
<keyword evidence="2" id="KW-1003">Cell membrane</keyword>
<dbReference type="GO" id="GO:0005886">
    <property type="term" value="C:plasma membrane"/>
    <property type="evidence" value="ECO:0007669"/>
    <property type="project" value="UniProtKB-SubCell"/>
</dbReference>
<keyword evidence="4 6" id="KW-1133">Transmembrane helix</keyword>
<comment type="subcellular location">
    <subcellularLocation>
        <location evidence="1">Cell membrane</location>
        <topology evidence="1">Multi-pass membrane protein</topology>
    </subcellularLocation>
</comment>
<feature type="transmembrane region" description="Helical" evidence="6">
    <location>
        <begin position="285"/>
        <end position="303"/>
    </location>
</feature>